<feature type="compositionally biased region" description="Pro residues" evidence="1">
    <location>
        <begin position="321"/>
        <end position="338"/>
    </location>
</feature>
<accession>A0A2H9TBV3</accession>
<proteinExistence type="predicted"/>
<sequence length="581" mass="65994">MKLPEGNQLSASTLLSDMMDIHKKSMEPEPSDAPERKLAGKRIVKQYKTLQSKIDKNKALRNLPVYKDIRKRSCKEPKAIEHFIDQMLEQLLKRQTLELAQTSNQSVAMIQLLKDIDNVKILINIKNSQEFQDADLFGEYDKVMTTLLMKKAIKIAESSNQHEQMRQLLTDINDESILTDIQTSDKFQETDIMGEYDKIIQETINQIKHPHTTPMPSEKKEIPFGNSDNKEAPEPLQPPIKSPSLLKKLFGNKQITRSVSSPDIDSDPMVNTSPTPKRKPSLFKTLLRQKQSKATSLPNLSVNTETATAPPPVPKRRIKPLPEPPKTTMPPPPAPAPSVPERSATRKHQDLTEADRMAGVGEHLNLNNPPSLSVQEQDHLASLYGVRTIPVMINGKEIGYMLTTRSTDEEPPETLLFSSHASGKENREKFKNPGFDNIFFATPRNKILRSRTILFAQKLAEGHARFPDESQIYSQQQYITDYKISGGINTQPDQAAKQLHQMRTQPENVTNHFDFLLLDRNVRGLHFSDLLNAMHNSGLHYDRMVCHMCRPQDANAPYYDVSDSYENETIPLNMLTPFHNE</sequence>
<evidence type="ECO:0000313" key="3">
    <source>
        <dbReference type="EMBL" id="PJE80722.1"/>
    </source>
</evidence>
<dbReference type="InterPro" id="IPR049002">
    <property type="entry name" value="Stv"/>
</dbReference>
<feature type="compositionally biased region" description="Polar residues" evidence="1">
    <location>
        <begin position="288"/>
        <end position="307"/>
    </location>
</feature>
<feature type="compositionally biased region" description="Polar residues" evidence="1">
    <location>
        <begin position="257"/>
        <end position="275"/>
    </location>
</feature>
<comment type="caution">
    <text evidence="3">The sequence shown here is derived from an EMBL/GenBank/DDBJ whole genome shotgun (WGS) entry which is preliminary data.</text>
</comment>
<reference evidence="3" key="1">
    <citation type="journal article" date="2017" name="Appl. Environ. Microbiol.">
        <title>Molecular characterization of an Endozoicomonas-like organism causing infection in king scallop Pecten maximus L.</title>
        <authorList>
            <person name="Cano I."/>
            <person name="van Aerle R."/>
            <person name="Ross S."/>
            <person name="Verner-Jeffreys D.W."/>
            <person name="Paley R.K."/>
            <person name="Rimmer G."/>
            <person name="Ryder D."/>
            <person name="Hooper P."/>
            <person name="Stone D."/>
            <person name="Feist S.W."/>
        </authorList>
    </citation>
    <scope>NUCLEOTIDE SEQUENCE</scope>
</reference>
<dbReference type="AlphaFoldDB" id="A0A2H9TBV3"/>
<feature type="domain" description="Putative adhesin Stv" evidence="2">
    <location>
        <begin position="415"/>
        <end position="550"/>
    </location>
</feature>
<dbReference type="EMBL" id="NSIT01000007">
    <property type="protein sequence ID" value="PJE80722.1"/>
    <property type="molecule type" value="Genomic_DNA"/>
</dbReference>
<organism evidence="3">
    <name type="scientific">invertebrate metagenome</name>
    <dbReference type="NCBI Taxonomy" id="1711999"/>
    <lineage>
        <taxon>unclassified sequences</taxon>
        <taxon>metagenomes</taxon>
        <taxon>organismal metagenomes</taxon>
    </lineage>
</organism>
<name>A0A2H9TBV3_9ZZZZ</name>
<feature type="region of interest" description="Disordered" evidence="1">
    <location>
        <begin position="257"/>
        <end position="348"/>
    </location>
</feature>
<evidence type="ECO:0000256" key="1">
    <source>
        <dbReference type="SAM" id="MobiDB-lite"/>
    </source>
</evidence>
<gene>
    <name evidence="3" type="ORF">CI610_00272</name>
</gene>
<feature type="compositionally biased region" description="Basic and acidic residues" evidence="1">
    <location>
        <begin position="217"/>
        <end position="233"/>
    </location>
</feature>
<evidence type="ECO:0000259" key="2">
    <source>
        <dbReference type="Pfam" id="PF21527"/>
    </source>
</evidence>
<dbReference type="Pfam" id="PF21527">
    <property type="entry name" value="Stv"/>
    <property type="match status" value="1"/>
</dbReference>
<protein>
    <recommendedName>
        <fullName evidence="2">Putative adhesin Stv domain-containing protein</fullName>
    </recommendedName>
</protein>
<feature type="region of interest" description="Disordered" evidence="1">
    <location>
        <begin position="208"/>
        <end position="244"/>
    </location>
</feature>